<dbReference type="PANTHER" id="PTHR34136">
    <property type="match status" value="1"/>
</dbReference>
<sequence length="263" mass="29564">MSLLHPHITRHKVRVAPRRTNRLLGARVDPLTMDETVETIEDLIEEDSGHYNHLAMNAAKLVSASHDQELVDKFASATLVTADGQSLVWASKLLGAPLPERVAGIDLMDRLVDASAKKGYRIYLLGATDAVVRQVRWRFLARGANVVGFHNGFWRRDDMTDQQMADEIAITNPDIVFVGVPSPLKEDFVFAHKDRTGAAICVGVGGSFDVVAGITSRAPKMVQRMGMEWFWRLAQEPRRMFKRYLVGNSKFVWLVVRARLNRD</sequence>
<keyword evidence="1" id="KW-0328">Glycosyltransferase</keyword>
<evidence type="ECO:0000256" key="1">
    <source>
        <dbReference type="ARBA" id="ARBA00022676"/>
    </source>
</evidence>
<dbReference type="NCBIfam" id="TIGR00696">
    <property type="entry name" value="wecG_tagA_cpsF"/>
    <property type="match status" value="1"/>
</dbReference>
<keyword evidence="4" id="KW-1185">Reference proteome</keyword>
<evidence type="ECO:0000256" key="2">
    <source>
        <dbReference type="ARBA" id="ARBA00022679"/>
    </source>
</evidence>
<name>A0ABN2Y9C6_9MICC</name>
<keyword evidence="2" id="KW-0808">Transferase</keyword>
<dbReference type="Proteomes" id="UP001500166">
    <property type="component" value="Unassembled WGS sequence"/>
</dbReference>
<evidence type="ECO:0000313" key="3">
    <source>
        <dbReference type="EMBL" id="GAA2123264.1"/>
    </source>
</evidence>
<dbReference type="PANTHER" id="PTHR34136:SF1">
    <property type="entry name" value="UDP-N-ACETYL-D-MANNOSAMINURONIC ACID TRANSFERASE"/>
    <property type="match status" value="1"/>
</dbReference>
<dbReference type="Pfam" id="PF03808">
    <property type="entry name" value="Glyco_tran_WecG"/>
    <property type="match status" value="1"/>
</dbReference>
<gene>
    <name evidence="3" type="primary">vpsK</name>
    <name evidence="3" type="ORF">GCM10009824_27040</name>
</gene>
<dbReference type="EMBL" id="BAAAQA010000033">
    <property type="protein sequence ID" value="GAA2123264.1"/>
    <property type="molecule type" value="Genomic_DNA"/>
</dbReference>
<dbReference type="InterPro" id="IPR004629">
    <property type="entry name" value="WecG_TagA_CpsF"/>
</dbReference>
<comment type="caution">
    <text evidence="3">The sequence shown here is derived from an EMBL/GenBank/DDBJ whole genome shotgun (WGS) entry which is preliminary data.</text>
</comment>
<reference evidence="3 4" key="1">
    <citation type="journal article" date="2019" name="Int. J. Syst. Evol. Microbiol.">
        <title>The Global Catalogue of Microorganisms (GCM) 10K type strain sequencing project: providing services to taxonomists for standard genome sequencing and annotation.</title>
        <authorList>
            <consortium name="The Broad Institute Genomics Platform"/>
            <consortium name="The Broad Institute Genome Sequencing Center for Infectious Disease"/>
            <person name="Wu L."/>
            <person name="Ma J."/>
        </authorList>
    </citation>
    <scope>NUCLEOTIDE SEQUENCE [LARGE SCALE GENOMIC DNA]</scope>
    <source>
        <strain evidence="3 4">JCM 15914</strain>
    </source>
</reference>
<accession>A0ABN2Y9C6</accession>
<evidence type="ECO:0000313" key="4">
    <source>
        <dbReference type="Proteomes" id="UP001500166"/>
    </source>
</evidence>
<proteinExistence type="predicted"/>
<dbReference type="RefSeq" id="WP_344225507.1">
    <property type="nucleotide sequence ID" value="NZ_BAAAQA010000033.1"/>
</dbReference>
<protein>
    <submittedName>
        <fullName evidence="3">Exopolysaccharide biosynthesis glycosyltransferase VpsK</fullName>
    </submittedName>
</protein>
<dbReference type="CDD" id="cd06533">
    <property type="entry name" value="Glyco_transf_WecG_TagA"/>
    <property type="match status" value="1"/>
</dbReference>
<organism evidence="3 4">
    <name type="scientific">Kocuria atrinae</name>
    <dbReference type="NCBI Taxonomy" id="592377"/>
    <lineage>
        <taxon>Bacteria</taxon>
        <taxon>Bacillati</taxon>
        <taxon>Actinomycetota</taxon>
        <taxon>Actinomycetes</taxon>
        <taxon>Micrococcales</taxon>
        <taxon>Micrococcaceae</taxon>
        <taxon>Kocuria</taxon>
    </lineage>
</organism>